<evidence type="ECO:0000313" key="2">
    <source>
        <dbReference type="EMBL" id="MBR7835870.1"/>
    </source>
</evidence>
<feature type="transmembrane region" description="Helical" evidence="1">
    <location>
        <begin position="21"/>
        <end position="45"/>
    </location>
</feature>
<keyword evidence="1" id="KW-1133">Transmembrane helix</keyword>
<organism evidence="2 3">
    <name type="scientific">Actinospica durhamensis</name>
    <dbReference type="NCBI Taxonomy" id="1508375"/>
    <lineage>
        <taxon>Bacteria</taxon>
        <taxon>Bacillati</taxon>
        <taxon>Actinomycetota</taxon>
        <taxon>Actinomycetes</taxon>
        <taxon>Catenulisporales</taxon>
        <taxon>Actinospicaceae</taxon>
        <taxon>Actinospica</taxon>
    </lineage>
</organism>
<gene>
    <name evidence="2" type="ORF">KDL01_21530</name>
</gene>
<evidence type="ECO:0000313" key="3">
    <source>
        <dbReference type="Proteomes" id="UP000675781"/>
    </source>
</evidence>
<proteinExistence type="predicted"/>
<keyword evidence="1" id="KW-0472">Membrane</keyword>
<comment type="caution">
    <text evidence="2">The sequence shown here is derived from an EMBL/GenBank/DDBJ whole genome shotgun (WGS) entry which is preliminary data.</text>
</comment>
<keyword evidence="1" id="KW-0812">Transmembrane</keyword>
<dbReference type="Proteomes" id="UP000675781">
    <property type="component" value="Unassembled WGS sequence"/>
</dbReference>
<dbReference type="AlphaFoldDB" id="A0A941ER19"/>
<sequence length="322" mass="33506">MSRSRNTSDGGAGGAQRGKRGGWLIGLLVVALVAGGLVGLGIYLLHRLGSLPLFNAAQCTAVDGSTSFTYDLEQMQNASTIAAVGVKLGVPSYGIEIAEATALQESKLYDLSGGDRDSLGLFQQRPSMGWGSADQIMDTTYASTAFYDALLKVKDWQSLELTVAAQDVQHSGYPTAYANHEQEAAVLAKVFTGVVGGALTCTLDGPTFSPQPTNGQGLTTEGQAVIADAQKQWGSVSVSDVKGSTRTFAFTLPNGGTAVARVDRGWAYANWAVSKAEALGITEVGFDGRTWSASNSPGSWQTTGDTSSAPTDRVVLTMTSGS</sequence>
<dbReference type="RefSeq" id="WP_212530360.1">
    <property type="nucleotide sequence ID" value="NZ_JAGSOG010000113.1"/>
</dbReference>
<name>A0A941ER19_9ACTN</name>
<reference evidence="2" key="1">
    <citation type="submission" date="2021-04" db="EMBL/GenBank/DDBJ databases">
        <title>Genome based classification of Actinospica acidithermotolerans sp. nov., an actinobacterium isolated from an Indonesian hot spring.</title>
        <authorList>
            <person name="Kusuma A.B."/>
            <person name="Putra K.E."/>
            <person name="Nafisah S."/>
            <person name="Loh J."/>
            <person name="Nouioui I."/>
            <person name="Goodfellow M."/>
        </authorList>
    </citation>
    <scope>NUCLEOTIDE SEQUENCE</scope>
    <source>
        <strain evidence="2">CSCA 57</strain>
    </source>
</reference>
<keyword evidence="3" id="KW-1185">Reference proteome</keyword>
<accession>A0A941ER19</accession>
<dbReference type="EMBL" id="JAGSOG010000113">
    <property type="protein sequence ID" value="MBR7835870.1"/>
    <property type="molecule type" value="Genomic_DNA"/>
</dbReference>
<evidence type="ECO:0000256" key="1">
    <source>
        <dbReference type="SAM" id="Phobius"/>
    </source>
</evidence>
<protein>
    <submittedName>
        <fullName evidence="2">Uncharacterized protein</fullName>
    </submittedName>
</protein>